<gene>
    <name evidence="1" type="ORF">Pta02_75680</name>
</gene>
<accession>A0A8J3WXS0</accession>
<keyword evidence="2" id="KW-1185">Reference proteome</keyword>
<sequence length="64" mass="6748">MVFATGVLPATEAARLHLIGGVGPALDGLGMGLDETVDLIAAGRLSRTDQLLSVRSDGERPFRW</sequence>
<dbReference type="RefSeq" id="WP_377237482.1">
    <property type="nucleotide sequence ID" value="NZ_JBHLZT010000025.1"/>
</dbReference>
<name>A0A8J3WXS0_9ACTN</name>
<organism evidence="1 2">
    <name type="scientific">Planobispora takensis</name>
    <dbReference type="NCBI Taxonomy" id="1367882"/>
    <lineage>
        <taxon>Bacteria</taxon>
        <taxon>Bacillati</taxon>
        <taxon>Actinomycetota</taxon>
        <taxon>Actinomycetes</taxon>
        <taxon>Streptosporangiales</taxon>
        <taxon>Streptosporangiaceae</taxon>
        <taxon>Planobispora</taxon>
    </lineage>
</organism>
<dbReference type="EMBL" id="BOOK01000071">
    <property type="protein sequence ID" value="GII05560.1"/>
    <property type="molecule type" value="Genomic_DNA"/>
</dbReference>
<comment type="caution">
    <text evidence="1">The sequence shown here is derived from an EMBL/GenBank/DDBJ whole genome shotgun (WGS) entry which is preliminary data.</text>
</comment>
<evidence type="ECO:0000313" key="1">
    <source>
        <dbReference type="EMBL" id="GII05560.1"/>
    </source>
</evidence>
<reference evidence="1" key="1">
    <citation type="submission" date="2021-01" db="EMBL/GenBank/DDBJ databases">
        <title>Whole genome shotgun sequence of Planobispora takensis NBRC 109077.</title>
        <authorList>
            <person name="Komaki H."/>
            <person name="Tamura T."/>
        </authorList>
    </citation>
    <scope>NUCLEOTIDE SEQUENCE</scope>
    <source>
        <strain evidence="1">NBRC 109077</strain>
    </source>
</reference>
<proteinExistence type="predicted"/>
<evidence type="ECO:0000313" key="2">
    <source>
        <dbReference type="Proteomes" id="UP000634476"/>
    </source>
</evidence>
<dbReference type="Proteomes" id="UP000634476">
    <property type="component" value="Unassembled WGS sequence"/>
</dbReference>
<protein>
    <submittedName>
        <fullName evidence="1">Uncharacterized protein</fullName>
    </submittedName>
</protein>
<dbReference type="AlphaFoldDB" id="A0A8J3WXS0"/>